<organism evidence="1 2">
    <name type="scientific">Streptomyces griseoruber</name>
    <dbReference type="NCBI Taxonomy" id="1943"/>
    <lineage>
        <taxon>Bacteria</taxon>
        <taxon>Bacillati</taxon>
        <taxon>Actinomycetota</taxon>
        <taxon>Actinomycetes</taxon>
        <taxon>Kitasatosporales</taxon>
        <taxon>Streptomycetaceae</taxon>
        <taxon>Streptomyces</taxon>
    </lineage>
</organism>
<keyword evidence="2" id="KW-1185">Reference proteome</keyword>
<dbReference type="InterPro" id="IPR029068">
    <property type="entry name" value="Glyas_Bleomycin-R_OHBP_Dase"/>
</dbReference>
<dbReference type="AlphaFoldDB" id="A0A117RD50"/>
<evidence type="ECO:0000313" key="1">
    <source>
        <dbReference type="EMBL" id="KUN84148.1"/>
    </source>
</evidence>
<accession>A0A117RD50</accession>
<gene>
    <name evidence="1" type="ORF">AQJ64_15345</name>
</gene>
<dbReference type="EMBL" id="LMWW01000018">
    <property type="protein sequence ID" value="KUN84148.1"/>
    <property type="molecule type" value="Genomic_DNA"/>
</dbReference>
<dbReference type="Proteomes" id="UP000052982">
    <property type="component" value="Unassembled WGS sequence"/>
</dbReference>
<dbReference type="SUPFAM" id="SSF54593">
    <property type="entry name" value="Glyoxalase/Bleomycin resistance protein/Dihydroxybiphenyl dioxygenase"/>
    <property type="match status" value="1"/>
</dbReference>
<comment type="caution">
    <text evidence="1">The sequence shown here is derived from an EMBL/GenBank/DDBJ whole genome shotgun (WGS) entry which is preliminary data.</text>
</comment>
<name>A0A117RD50_9ACTN</name>
<dbReference type="Pfam" id="PF13669">
    <property type="entry name" value="Glyoxalase_4"/>
    <property type="match status" value="1"/>
</dbReference>
<evidence type="ECO:0008006" key="3">
    <source>
        <dbReference type="Google" id="ProtNLM"/>
    </source>
</evidence>
<sequence>MSAPAPRCQNLVLVKENSVFGVRAAALWGYTWCEELAGRSHVVLPEGGTELDLRSVYSATTPRVELVPSIPGTLWQPADSGVHHLGYWSDDVAADSAALVRRGHPCEALGVRPDGTAHWAFHRGPQGPRIELVTRALQPVLERVWAAGGQPS</sequence>
<evidence type="ECO:0000313" key="2">
    <source>
        <dbReference type="Proteomes" id="UP000052982"/>
    </source>
</evidence>
<protein>
    <recommendedName>
        <fullName evidence="3">VOC domain-containing protein</fullName>
    </recommendedName>
</protein>
<reference evidence="1 2" key="1">
    <citation type="submission" date="2015-10" db="EMBL/GenBank/DDBJ databases">
        <title>Draft genome sequence of Streptomyces griseoruber DSM 40281, type strain for the species Streptomyces griseoruber.</title>
        <authorList>
            <person name="Ruckert C."/>
            <person name="Winkler A."/>
            <person name="Kalinowski J."/>
            <person name="Kampfer P."/>
            <person name="Glaeser S."/>
        </authorList>
    </citation>
    <scope>NUCLEOTIDE SEQUENCE [LARGE SCALE GENOMIC DNA]</scope>
    <source>
        <strain evidence="1 2">DSM 40281</strain>
    </source>
</reference>
<dbReference type="Gene3D" id="3.10.180.10">
    <property type="entry name" value="2,3-Dihydroxybiphenyl 1,2-Dioxygenase, domain 1"/>
    <property type="match status" value="1"/>
</dbReference>
<dbReference type="OrthoDB" id="5185674at2"/>
<proteinExistence type="predicted"/>
<dbReference type="STRING" id="1943.AQJ64_15345"/>